<comment type="caution">
    <text evidence="1">The sequence shown here is derived from an EMBL/GenBank/DDBJ whole genome shotgun (WGS) entry which is preliminary data.</text>
</comment>
<reference evidence="1 2" key="1">
    <citation type="submission" date="2021-03" db="EMBL/GenBank/DDBJ databases">
        <title>Sequencing the genomes of 1000 actinobacteria strains.</title>
        <authorList>
            <person name="Klenk H.-P."/>
        </authorList>
    </citation>
    <scope>NUCLEOTIDE SEQUENCE [LARGE SCALE GENOMIC DNA]</scope>
    <source>
        <strain evidence="1 2">DSM 20168</strain>
    </source>
</reference>
<dbReference type="RefSeq" id="WP_188948060.1">
    <property type="nucleotide sequence ID" value="NZ_BMPH01000005.1"/>
</dbReference>
<name>A0ABS4XMQ7_GLUPR</name>
<proteinExistence type="predicted"/>
<gene>
    <name evidence="1" type="ORF">JOF39_000859</name>
</gene>
<evidence type="ECO:0000313" key="2">
    <source>
        <dbReference type="Proteomes" id="UP001195422"/>
    </source>
</evidence>
<keyword evidence="2" id="KW-1185">Reference proteome</keyword>
<organism evidence="1 2">
    <name type="scientific">Glutamicibacter protophormiae</name>
    <name type="common">Brevibacterium protophormiae</name>
    <dbReference type="NCBI Taxonomy" id="37930"/>
    <lineage>
        <taxon>Bacteria</taxon>
        <taxon>Bacillati</taxon>
        <taxon>Actinomycetota</taxon>
        <taxon>Actinomycetes</taxon>
        <taxon>Micrococcales</taxon>
        <taxon>Micrococcaceae</taxon>
        <taxon>Glutamicibacter</taxon>
    </lineage>
</organism>
<accession>A0ABS4XMQ7</accession>
<protein>
    <submittedName>
        <fullName evidence="1">Uncharacterized protein</fullName>
    </submittedName>
</protein>
<evidence type="ECO:0000313" key="1">
    <source>
        <dbReference type="EMBL" id="MBP2397778.1"/>
    </source>
</evidence>
<dbReference type="EMBL" id="JAGIOJ010000001">
    <property type="protein sequence ID" value="MBP2397778.1"/>
    <property type="molecule type" value="Genomic_DNA"/>
</dbReference>
<dbReference type="Proteomes" id="UP001195422">
    <property type="component" value="Unassembled WGS sequence"/>
</dbReference>
<sequence length="82" mass="9196">MNYRRKDIHLSLTNDQLDDLISALEAHRDGFRKLAADAKLGFGLDASYWGGRVADVQNLLDTVHRQAESGNIESHTAEREDS</sequence>